<dbReference type="STRING" id="1569628.A0A316UKB9"/>
<feature type="region of interest" description="Disordered" evidence="2">
    <location>
        <begin position="63"/>
        <end position="122"/>
    </location>
</feature>
<sequence>MRDKEAEKEQRLFDGWREEYFEIIEQLPLELHRSFALIRELEGQIRGHMGTIRLETASYVRGRRERVRESANGEEEEEEEGEEDFATPPLPVPGASAPAPLASLQPAPPARPPPPYTRPSSLTRISRSLTSIIASSEEKVGLALSAYQLIDRQCRRLDVELAKMTGQQAGSTAAVGTGTANTTATATAPSGEAVRPGTMESGVSQMHIGGVAKANGGTEEQANSSSGTTLRSTRSRRGGGPSQQSGAPLPEPSSTASASTSAAASASAPPLASTSTHLDVEIEMAYDPNEPVYCYCQLPSSGNMDARRDVRASGTTWPAWKRVVK</sequence>
<name>A0A316UKB9_9BASI</name>
<feature type="compositionally biased region" description="Low complexity" evidence="2">
    <location>
        <begin position="242"/>
        <end position="272"/>
    </location>
</feature>
<evidence type="ECO:0000256" key="1">
    <source>
        <dbReference type="ARBA" id="ARBA00022853"/>
    </source>
</evidence>
<dbReference type="Pfam" id="PF12998">
    <property type="entry name" value="ING"/>
    <property type="match status" value="2"/>
</dbReference>
<dbReference type="Proteomes" id="UP000245884">
    <property type="component" value="Unassembled WGS sequence"/>
</dbReference>
<gene>
    <name evidence="4" type="ORF">BDZ90DRAFT_228363</name>
</gene>
<dbReference type="AlphaFoldDB" id="A0A316UKB9"/>
<dbReference type="RefSeq" id="XP_025360291.1">
    <property type="nucleotide sequence ID" value="XM_025504804.1"/>
</dbReference>
<keyword evidence="1" id="KW-0156">Chromatin regulator</keyword>
<protein>
    <recommendedName>
        <fullName evidence="3">Inhibitor of growth protein N-terminal histone-binding domain-containing protein</fullName>
    </recommendedName>
</protein>
<dbReference type="GeneID" id="37026627"/>
<feature type="domain" description="Inhibitor of growth protein N-terminal histone-binding" evidence="3">
    <location>
        <begin position="16"/>
        <end position="164"/>
    </location>
</feature>
<dbReference type="PANTHER" id="PTHR10333">
    <property type="entry name" value="INHIBITOR OF GROWTH PROTEIN"/>
    <property type="match status" value="1"/>
</dbReference>
<evidence type="ECO:0000256" key="2">
    <source>
        <dbReference type="SAM" id="MobiDB-lite"/>
    </source>
</evidence>
<dbReference type="GO" id="GO:0006325">
    <property type="term" value="P:chromatin organization"/>
    <property type="evidence" value="ECO:0007669"/>
    <property type="project" value="UniProtKB-KW"/>
</dbReference>
<dbReference type="Gene3D" id="6.10.140.1740">
    <property type="match status" value="1"/>
</dbReference>
<feature type="compositionally biased region" description="Low complexity" evidence="2">
    <location>
        <begin position="169"/>
        <end position="188"/>
    </location>
</feature>
<dbReference type="SMART" id="SM01408">
    <property type="entry name" value="ING"/>
    <property type="match status" value="1"/>
</dbReference>
<dbReference type="GO" id="GO:0005634">
    <property type="term" value="C:nucleus"/>
    <property type="evidence" value="ECO:0007669"/>
    <property type="project" value="TreeGrafter"/>
</dbReference>
<feature type="compositionally biased region" description="Pro residues" evidence="2">
    <location>
        <begin position="106"/>
        <end position="117"/>
    </location>
</feature>
<organism evidence="4 5">
    <name type="scientific">Jaminaea rosea</name>
    <dbReference type="NCBI Taxonomy" id="1569628"/>
    <lineage>
        <taxon>Eukaryota</taxon>
        <taxon>Fungi</taxon>
        <taxon>Dikarya</taxon>
        <taxon>Basidiomycota</taxon>
        <taxon>Ustilaginomycotina</taxon>
        <taxon>Exobasidiomycetes</taxon>
        <taxon>Microstromatales</taxon>
        <taxon>Microstromatales incertae sedis</taxon>
        <taxon>Jaminaea</taxon>
    </lineage>
</organism>
<feature type="compositionally biased region" description="Low complexity" evidence="2">
    <location>
        <begin position="93"/>
        <end position="105"/>
    </location>
</feature>
<dbReference type="PANTHER" id="PTHR10333:SF42">
    <property type="entry name" value="INHIBITOR OF GROWTH PROTEIN 5"/>
    <property type="match status" value="1"/>
</dbReference>
<proteinExistence type="predicted"/>
<feature type="region of interest" description="Disordered" evidence="2">
    <location>
        <begin position="215"/>
        <end position="272"/>
    </location>
</feature>
<dbReference type="OrthoDB" id="5411773at2759"/>
<evidence type="ECO:0000259" key="3">
    <source>
        <dbReference type="SMART" id="SM01408"/>
    </source>
</evidence>
<accession>A0A316UKB9</accession>
<keyword evidence="5" id="KW-1185">Reference proteome</keyword>
<dbReference type="InterPro" id="IPR024610">
    <property type="entry name" value="ING_N_histone-binding"/>
</dbReference>
<evidence type="ECO:0000313" key="5">
    <source>
        <dbReference type="Proteomes" id="UP000245884"/>
    </source>
</evidence>
<feature type="compositionally biased region" description="Acidic residues" evidence="2">
    <location>
        <begin position="72"/>
        <end position="85"/>
    </location>
</feature>
<dbReference type="InterPro" id="IPR028651">
    <property type="entry name" value="ING_fam"/>
</dbReference>
<feature type="region of interest" description="Disordered" evidence="2">
    <location>
        <begin position="169"/>
        <end position="198"/>
    </location>
</feature>
<evidence type="ECO:0000313" key="4">
    <source>
        <dbReference type="EMBL" id="PWN25679.1"/>
    </source>
</evidence>
<dbReference type="GO" id="GO:0006355">
    <property type="term" value="P:regulation of DNA-templated transcription"/>
    <property type="evidence" value="ECO:0007669"/>
    <property type="project" value="TreeGrafter"/>
</dbReference>
<reference evidence="4 5" key="1">
    <citation type="journal article" date="2018" name="Mol. Biol. Evol.">
        <title>Broad Genomic Sampling Reveals a Smut Pathogenic Ancestry of the Fungal Clade Ustilaginomycotina.</title>
        <authorList>
            <person name="Kijpornyongpan T."/>
            <person name="Mondo S.J."/>
            <person name="Barry K."/>
            <person name="Sandor L."/>
            <person name="Lee J."/>
            <person name="Lipzen A."/>
            <person name="Pangilinan J."/>
            <person name="LaButti K."/>
            <person name="Hainaut M."/>
            <person name="Henrissat B."/>
            <person name="Grigoriev I.V."/>
            <person name="Spatafora J.W."/>
            <person name="Aime M.C."/>
        </authorList>
    </citation>
    <scope>NUCLEOTIDE SEQUENCE [LARGE SCALE GENOMIC DNA]</scope>
    <source>
        <strain evidence="4 5">MCA 5214</strain>
    </source>
</reference>
<dbReference type="EMBL" id="KZ819675">
    <property type="protein sequence ID" value="PWN25679.1"/>
    <property type="molecule type" value="Genomic_DNA"/>
</dbReference>